<organism evidence="1 2">
    <name type="scientific">Vanilla planifolia</name>
    <name type="common">Vanilla</name>
    <dbReference type="NCBI Taxonomy" id="51239"/>
    <lineage>
        <taxon>Eukaryota</taxon>
        <taxon>Viridiplantae</taxon>
        <taxon>Streptophyta</taxon>
        <taxon>Embryophyta</taxon>
        <taxon>Tracheophyta</taxon>
        <taxon>Spermatophyta</taxon>
        <taxon>Magnoliopsida</taxon>
        <taxon>Liliopsida</taxon>
        <taxon>Asparagales</taxon>
        <taxon>Orchidaceae</taxon>
        <taxon>Vanilloideae</taxon>
        <taxon>Vanilleae</taxon>
        <taxon>Vanilla</taxon>
    </lineage>
</organism>
<evidence type="ECO:0000313" key="2">
    <source>
        <dbReference type="Proteomes" id="UP000636800"/>
    </source>
</evidence>
<dbReference type="Proteomes" id="UP000636800">
    <property type="component" value="Chromosome 11"/>
</dbReference>
<name>A0A835Q3L0_VANPL</name>
<accession>A0A835Q3L0</accession>
<dbReference type="EMBL" id="JADCNL010000011">
    <property type="protein sequence ID" value="KAG0460812.1"/>
    <property type="molecule type" value="Genomic_DNA"/>
</dbReference>
<evidence type="ECO:0000313" key="1">
    <source>
        <dbReference type="EMBL" id="KAG0460812.1"/>
    </source>
</evidence>
<proteinExistence type="predicted"/>
<dbReference type="AlphaFoldDB" id="A0A835Q3L0"/>
<keyword evidence="2" id="KW-1185">Reference proteome</keyword>
<gene>
    <name evidence="1" type="ORF">HPP92_021109</name>
</gene>
<sequence>METAVGCVALPVGYGAESARLLFLPRRLLFGKGTSTWRKRDVERKSSDLDGSGPRQRQKRRPILLGFSVIFYFSYT</sequence>
<reference evidence="1 2" key="1">
    <citation type="journal article" date="2020" name="Nat. Food">
        <title>A phased Vanilla planifolia genome enables genetic improvement of flavour and production.</title>
        <authorList>
            <person name="Hasing T."/>
            <person name="Tang H."/>
            <person name="Brym M."/>
            <person name="Khazi F."/>
            <person name="Huang T."/>
            <person name="Chambers A.H."/>
        </authorList>
    </citation>
    <scope>NUCLEOTIDE SEQUENCE [LARGE SCALE GENOMIC DNA]</scope>
    <source>
        <tissue evidence="1">Leaf</tissue>
    </source>
</reference>
<dbReference type="OrthoDB" id="2121326at2759"/>
<protein>
    <submittedName>
        <fullName evidence="1">Uncharacterized protein</fullName>
    </submittedName>
</protein>
<comment type="caution">
    <text evidence="1">The sequence shown here is derived from an EMBL/GenBank/DDBJ whole genome shotgun (WGS) entry which is preliminary data.</text>
</comment>